<proteinExistence type="inferred from homology"/>
<dbReference type="SUPFAM" id="SSF51011">
    <property type="entry name" value="Glycosyl hydrolase domain"/>
    <property type="match status" value="1"/>
</dbReference>
<dbReference type="GO" id="GO:0004556">
    <property type="term" value="F:alpha-amylase activity"/>
    <property type="evidence" value="ECO:0007669"/>
    <property type="project" value="UniProtKB-EC"/>
</dbReference>
<dbReference type="STRING" id="400727.A0A2T7PLF1"/>
<keyword evidence="5" id="KW-0479">Metal-binding</keyword>
<dbReference type="Proteomes" id="UP000245119">
    <property type="component" value="Linkage Group LG3"/>
</dbReference>
<feature type="domain" description="Alpha-amylase C-terminal" evidence="6">
    <location>
        <begin position="353"/>
        <end position="433"/>
    </location>
</feature>
<dbReference type="InterPro" id="IPR017853">
    <property type="entry name" value="GH"/>
</dbReference>
<dbReference type="EMBL" id="PZQS01000003">
    <property type="protein sequence ID" value="PVD34248.1"/>
    <property type="molecule type" value="Genomic_DNA"/>
</dbReference>
<evidence type="ECO:0000313" key="9">
    <source>
        <dbReference type="Proteomes" id="UP000245119"/>
    </source>
</evidence>
<dbReference type="InterPro" id="IPR013780">
    <property type="entry name" value="Glyco_hydro_b"/>
</dbReference>
<evidence type="ECO:0000259" key="6">
    <source>
        <dbReference type="SMART" id="SM00632"/>
    </source>
</evidence>
<feature type="domain" description="Glycosyl hydrolase family 13 catalytic" evidence="7">
    <location>
        <begin position="37"/>
        <end position="344"/>
    </location>
</feature>
<comment type="cofactor">
    <cofactor evidence="2">
        <name>Ca(2+)</name>
        <dbReference type="ChEBI" id="CHEBI:29108"/>
    </cofactor>
</comment>
<sequence>MATLLVEAARCLSSSSIGDGGAWPRNVRSSWDLGAFVVFSKRLTLSILEYSPTSSSTTWPNSTCQERATMGPTSTATRSTFQASIFDKKDFNDPAVKCPSADGLVHDVTNPSEVRNCCYDSLTDLDQSQEAVQDVVVAYLNHLIDIGVAGFRVDKATFMWPKDLAAIQEKVKDRWSGGRPFYILHVQDLTQGSVTWDEYDDLGYVTEFHYRQLVAEAMADSFEIVYNITSQSAGATLAPSARALVFLDNHETQRRGQQVASATHPWLTFRDAGKYTLATAFMLAYDYGFVRIMSSYNFSDVNEGPPTQPDGSIKDAVINDDGACEGGWVCEHRWPTIATLVRFRTAVAGADVNHWYAPHGLVAFSRGSVGFFAMTVTMSYVTKVMTGLPPGTYCELVSSCLSTLTVDEEGYISHPAGRSQQPPVFAAFHKKLSDSHRSTTTVCSSVVIIHNNDSTTTSSGYRRTVILLHWITSPAQYVFFRGGVDANHRAGNNTKVDPCAIPIRDREEVVSQYFQKYNAWRLGDDFLDWYGAEQGQGTFLGNVAEGSPGIWTSNNPADPGYQPINTFGNHYWMLDIDMDCSKTLENGYFELKAYSGHWEPNIATHVCAGSYPPVPYTSTNHFRTLWISECVQTGGRVRS</sequence>
<dbReference type="Gene3D" id="2.60.40.1180">
    <property type="entry name" value="Golgi alpha-mannosidase II"/>
    <property type="match status" value="1"/>
</dbReference>
<reference evidence="8 9" key="1">
    <citation type="submission" date="2018-04" db="EMBL/GenBank/DDBJ databases">
        <title>The genome of golden apple snail Pomacea canaliculata provides insight into stress tolerance and invasive adaptation.</title>
        <authorList>
            <person name="Liu C."/>
            <person name="Liu B."/>
            <person name="Ren Y."/>
            <person name="Zhang Y."/>
            <person name="Wang H."/>
            <person name="Li S."/>
            <person name="Jiang F."/>
            <person name="Yin L."/>
            <person name="Zhang G."/>
            <person name="Qian W."/>
            <person name="Fan W."/>
        </authorList>
    </citation>
    <scope>NUCLEOTIDE SEQUENCE [LARGE SCALE GENOMIC DNA]</scope>
    <source>
        <strain evidence="8">SZHN2017</strain>
        <tissue evidence="8">Muscle</tissue>
    </source>
</reference>
<evidence type="ECO:0000256" key="5">
    <source>
        <dbReference type="ARBA" id="ARBA00022723"/>
    </source>
</evidence>
<evidence type="ECO:0000256" key="3">
    <source>
        <dbReference type="ARBA" id="ARBA00008061"/>
    </source>
</evidence>
<gene>
    <name evidence="8" type="ORF">C0Q70_05516</name>
</gene>
<comment type="caution">
    <text evidence="8">The sequence shown here is derived from an EMBL/GenBank/DDBJ whole genome shotgun (WGS) entry which is preliminary data.</text>
</comment>
<dbReference type="SMART" id="SM00632">
    <property type="entry name" value="Aamy_C"/>
    <property type="match status" value="1"/>
</dbReference>
<dbReference type="SUPFAM" id="SSF51445">
    <property type="entry name" value="(Trans)glycosidases"/>
    <property type="match status" value="1"/>
</dbReference>
<dbReference type="InterPro" id="IPR006047">
    <property type="entry name" value="GH13_cat_dom"/>
</dbReference>
<comment type="catalytic activity">
    <reaction evidence="1">
        <text>Endohydrolysis of (1-&gt;4)-alpha-D-glucosidic linkages in polysaccharides containing three or more (1-&gt;4)-alpha-linked D-glucose units.</text>
        <dbReference type="EC" id="3.2.1.1"/>
    </reaction>
</comment>
<evidence type="ECO:0000256" key="4">
    <source>
        <dbReference type="ARBA" id="ARBA00012595"/>
    </source>
</evidence>
<evidence type="ECO:0000256" key="2">
    <source>
        <dbReference type="ARBA" id="ARBA00001913"/>
    </source>
</evidence>
<dbReference type="GO" id="GO:0005975">
    <property type="term" value="P:carbohydrate metabolic process"/>
    <property type="evidence" value="ECO:0007669"/>
    <property type="project" value="InterPro"/>
</dbReference>
<dbReference type="OrthoDB" id="550577at2759"/>
<evidence type="ECO:0000256" key="1">
    <source>
        <dbReference type="ARBA" id="ARBA00000548"/>
    </source>
</evidence>
<organism evidence="8 9">
    <name type="scientific">Pomacea canaliculata</name>
    <name type="common">Golden apple snail</name>
    <dbReference type="NCBI Taxonomy" id="400727"/>
    <lineage>
        <taxon>Eukaryota</taxon>
        <taxon>Metazoa</taxon>
        <taxon>Spiralia</taxon>
        <taxon>Lophotrochozoa</taxon>
        <taxon>Mollusca</taxon>
        <taxon>Gastropoda</taxon>
        <taxon>Caenogastropoda</taxon>
        <taxon>Architaenioglossa</taxon>
        <taxon>Ampullarioidea</taxon>
        <taxon>Ampullariidae</taxon>
        <taxon>Pomacea</taxon>
    </lineage>
</organism>
<accession>A0A2T7PLF1</accession>
<dbReference type="GO" id="GO:0046872">
    <property type="term" value="F:metal ion binding"/>
    <property type="evidence" value="ECO:0007669"/>
    <property type="project" value="UniProtKB-KW"/>
</dbReference>
<dbReference type="Gene3D" id="3.20.20.80">
    <property type="entry name" value="Glycosidases"/>
    <property type="match status" value="1"/>
</dbReference>
<evidence type="ECO:0000259" key="7">
    <source>
        <dbReference type="SMART" id="SM00642"/>
    </source>
</evidence>
<name>A0A2T7PLF1_POMCA</name>
<evidence type="ECO:0000313" key="8">
    <source>
        <dbReference type="EMBL" id="PVD34248.1"/>
    </source>
</evidence>
<dbReference type="AlphaFoldDB" id="A0A2T7PLF1"/>
<keyword evidence="9" id="KW-1185">Reference proteome</keyword>
<protein>
    <recommendedName>
        <fullName evidence="4">alpha-amylase</fullName>
        <ecNumber evidence="4">3.2.1.1</ecNumber>
    </recommendedName>
</protein>
<comment type="similarity">
    <text evidence="3">Belongs to the glycosyl hydrolase 13 family.</text>
</comment>
<dbReference type="SMART" id="SM00642">
    <property type="entry name" value="Aamy"/>
    <property type="match status" value="1"/>
</dbReference>
<dbReference type="EC" id="3.2.1.1" evidence="4"/>
<dbReference type="InterPro" id="IPR031319">
    <property type="entry name" value="A-amylase_C"/>
</dbReference>
<dbReference type="PANTHER" id="PTHR43447">
    <property type="entry name" value="ALPHA-AMYLASE"/>
    <property type="match status" value="1"/>
</dbReference>